<accession>A0ABZ2M1Y8</accession>
<dbReference type="RefSeq" id="WP_394825013.1">
    <property type="nucleotide sequence ID" value="NZ_CP089984.1"/>
</dbReference>
<proteinExistence type="predicted"/>
<feature type="compositionally biased region" description="Low complexity" evidence="1">
    <location>
        <begin position="17"/>
        <end position="27"/>
    </location>
</feature>
<evidence type="ECO:0000313" key="3">
    <source>
        <dbReference type="Proteomes" id="UP001370348"/>
    </source>
</evidence>
<dbReference type="Proteomes" id="UP001370348">
    <property type="component" value="Chromosome"/>
</dbReference>
<keyword evidence="3" id="KW-1185">Reference proteome</keyword>
<reference evidence="2 3" key="1">
    <citation type="submission" date="2021-12" db="EMBL/GenBank/DDBJ databases">
        <title>Discovery of the Pendulisporaceae a myxobacterial family with distinct sporulation behavior and unique specialized metabolism.</title>
        <authorList>
            <person name="Garcia R."/>
            <person name="Popoff A."/>
            <person name="Bader C.D."/>
            <person name="Loehr J."/>
            <person name="Walesch S."/>
            <person name="Walt C."/>
            <person name="Boldt J."/>
            <person name="Bunk B."/>
            <person name="Haeckl F.J.F.P.J."/>
            <person name="Gunesch A.P."/>
            <person name="Birkelbach J."/>
            <person name="Nuebel U."/>
            <person name="Pietschmann T."/>
            <person name="Bach T."/>
            <person name="Mueller R."/>
        </authorList>
    </citation>
    <scope>NUCLEOTIDE SEQUENCE [LARGE SCALE GENOMIC DNA]</scope>
    <source>
        <strain evidence="2 3">MSr11954</strain>
    </source>
</reference>
<feature type="region of interest" description="Disordered" evidence="1">
    <location>
        <begin position="1"/>
        <end position="27"/>
    </location>
</feature>
<sequence>MGHRASESEQTGFAKSAGAALEAAQDADALVEQWKERFEPDETEPTSDADVSAAFLLHRAKGHTNIDNAHLISELARELVMGEHDAAFHHGELDDLFEHIETMRGGAHVDAAALKRGERR</sequence>
<organism evidence="2 3">
    <name type="scientific">Pendulispora albinea</name>
    <dbReference type="NCBI Taxonomy" id="2741071"/>
    <lineage>
        <taxon>Bacteria</taxon>
        <taxon>Pseudomonadati</taxon>
        <taxon>Myxococcota</taxon>
        <taxon>Myxococcia</taxon>
        <taxon>Myxococcales</taxon>
        <taxon>Sorangiineae</taxon>
        <taxon>Pendulisporaceae</taxon>
        <taxon>Pendulispora</taxon>
    </lineage>
</organism>
<name>A0ABZ2M1Y8_9BACT</name>
<dbReference type="EMBL" id="CP089984">
    <property type="protein sequence ID" value="WXB15387.1"/>
    <property type="molecule type" value="Genomic_DNA"/>
</dbReference>
<gene>
    <name evidence="2" type="ORF">LZC94_47150</name>
</gene>
<evidence type="ECO:0000256" key="1">
    <source>
        <dbReference type="SAM" id="MobiDB-lite"/>
    </source>
</evidence>
<protein>
    <submittedName>
        <fullName evidence="2">Uncharacterized protein</fullName>
    </submittedName>
</protein>
<evidence type="ECO:0000313" key="2">
    <source>
        <dbReference type="EMBL" id="WXB15387.1"/>
    </source>
</evidence>